<dbReference type="SUPFAM" id="SSF57362">
    <property type="entry name" value="BPTI-like"/>
    <property type="match status" value="2"/>
</dbReference>
<dbReference type="Gene3D" id="4.10.410.10">
    <property type="entry name" value="Pancreatic trypsin inhibitor Kunitz domain"/>
    <property type="match status" value="2"/>
</dbReference>
<dbReference type="Pfam" id="PF14625">
    <property type="entry name" value="Lustrin_cystein"/>
    <property type="match status" value="2"/>
</dbReference>
<dbReference type="PROSITE" id="PS50279">
    <property type="entry name" value="BPTI_KUNITZ_2"/>
    <property type="match status" value="2"/>
</dbReference>
<dbReference type="InterPro" id="IPR006150">
    <property type="entry name" value="Cys_repeat_1"/>
</dbReference>
<feature type="domain" description="BPTI/Kunitz inhibitor" evidence="1">
    <location>
        <begin position="63"/>
        <end position="113"/>
    </location>
</feature>
<reference evidence="3" key="1">
    <citation type="submission" date="2022-11" db="UniProtKB">
        <authorList>
            <consortium name="WormBaseParasite"/>
        </authorList>
    </citation>
    <scope>IDENTIFICATION</scope>
</reference>
<dbReference type="SMART" id="SM00131">
    <property type="entry name" value="KU"/>
    <property type="match status" value="2"/>
</dbReference>
<organism evidence="2 3">
    <name type="scientific">Romanomermis culicivorax</name>
    <name type="common">Nematode worm</name>
    <dbReference type="NCBI Taxonomy" id="13658"/>
    <lineage>
        <taxon>Eukaryota</taxon>
        <taxon>Metazoa</taxon>
        <taxon>Ecdysozoa</taxon>
        <taxon>Nematoda</taxon>
        <taxon>Enoplea</taxon>
        <taxon>Dorylaimia</taxon>
        <taxon>Mermithida</taxon>
        <taxon>Mermithoidea</taxon>
        <taxon>Mermithidae</taxon>
        <taxon>Romanomermis</taxon>
    </lineage>
</organism>
<dbReference type="Pfam" id="PF00014">
    <property type="entry name" value="Kunitz_BPTI"/>
    <property type="match status" value="2"/>
</dbReference>
<dbReference type="InterPro" id="IPR002223">
    <property type="entry name" value="Kunitz_BPTI"/>
</dbReference>
<dbReference type="AlphaFoldDB" id="A0A915K3R8"/>
<protein>
    <submittedName>
        <fullName evidence="3">BPTI/Kunitz inhibitor domain-containing protein</fullName>
    </submittedName>
</protein>
<dbReference type="PANTHER" id="PTHR46339">
    <property type="entry name" value="PROTEIN CBG15282-RELATED"/>
    <property type="match status" value="1"/>
</dbReference>
<name>A0A915K3R8_ROMCU</name>
<dbReference type="InterPro" id="IPR036880">
    <property type="entry name" value="Kunitz_BPTI_sf"/>
</dbReference>
<dbReference type="InterPro" id="IPR028150">
    <property type="entry name" value="Lustrin_cystein"/>
</dbReference>
<dbReference type="PANTHER" id="PTHR46339:SF2">
    <property type="entry name" value="BPTI_KUNITZ INHIBITOR DOMAIN-CONTAINING PROTEIN"/>
    <property type="match status" value="1"/>
</dbReference>
<dbReference type="CDD" id="cd22593">
    <property type="entry name" value="Kunitz_conkunitzin"/>
    <property type="match status" value="2"/>
</dbReference>
<proteinExistence type="predicted"/>
<evidence type="ECO:0000313" key="3">
    <source>
        <dbReference type="WBParaSite" id="nRc.2.0.1.t32479-RA"/>
    </source>
</evidence>
<dbReference type="WBParaSite" id="nRc.2.0.1.t32479-RA">
    <property type="protein sequence ID" value="nRc.2.0.1.t32479-RA"/>
    <property type="gene ID" value="nRc.2.0.1.g32479"/>
</dbReference>
<dbReference type="Proteomes" id="UP000887565">
    <property type="component" value="Unplaced"/>
</dbReference>
<accession>A0A915K3R8</accession>
<evidence type="ECO:0000313" key="2">
    <source>
        <dbReference type="Proteomes" id="UP000887565"/>
    </source>
</evidence>
<dbReference type="GO" id="GO:0004867">
    <property type="term" value="F:serine-type endopeptidase inhibitor activity"/>
    <property type="evidence" value="ECO:0007669"/>
    <property type="project" value="InterPro"/>
</dbReference>
<dbReference type="InterPro" id="IPR053014">
    <property type="entry name" value="Cuticle_assoc_divergent"/>
</dbReference>
<evidence type="ECO:0000259" key="1">
    <source>
        <dbReference type="PROSITE" id="PS50279"/>
    </source>
</evidence>
<feature type="domain" description="BPTI/Kunitz inhibitor" evidence="1">
    <location>
        <begin position="164"/>
        <end position="204"/>
    </location>
</feature>
<sequence length="204" mass="22897">DNNPCPNGSPLTDQHDAFFVCSSPNDCLPGYWCHFSEQRAASVCCPGAFPFVAFYIDKRKSCFGLEPEMGVGHGSLTRWYYDFSSLDCKKFTYRGSKGNQNNFMSREQCEATCKDVQQSPCTSFVEDRIYCSPSSANCPSKYYCHLGDTPETSICCPKISKNPCDLPLSEGSGNAAMARFFYDSQENRCSPFRYRGLFGNENNF</sequence>
<dbReference type="SMART" id="SM00289">
    <property type="entry name" value="WR1"/>
    <property type="match status" value="2"/>
</dbReference>
<dbReference type="OMA" id="PETSICC"/>
<keyword evidence="2" id="KW-1185">Reference proteome</keyword>